<keyword evidence="2" id="KW-0812">Transmembrane</keyword>
<feature type="domain" description="Protein kinase" evidence="3">
    <location>
        <begin position="13"/>
        <end position="278"/>
    </location>
</feature>
<dbReference type="EMBL" id="CP063458">
    <property type="protein sequence ID" value="QOV92160.1"/>
    <property type="molecule type" value="Genomic_DNA"/>
</dbReference>
<gene>
    <name evidence="4" type="ORF">IPV69_12710</name>
</gene>
<evidence type="ECO:0000313" key="5">
    <source>
        <dbReference type="Proteomes" id="UP000593765"/>
    </source>
</evidence>
<evidence type="ECO:0000256" key="1">
    <source>
        <dbReference type="SAM" id="MobiDB-lite"/>
    </source>
</evidence>
<dbReference type="KEGG" id="hbs:IPV69_12710"/>
<evidence type="ECO:0000256" key="2">
    <source>
        <dbReference type="SAM" id="Phobius"/>
    </source>
</evidence>
<dbReference type="Gene3D" id="3.30.200.20">
    <property type="entry name" value="Phosphorylase Kinase, domain 1"/>
    <property type="match status" value="1"/>
</dbReference>
<organism evidence="4 5">
    <name type="scientific">Humisphaera borealis</name>
    <dbReference type="NCBI Taxonomy" id="2807512"/>
    <lineage>
        <taxon>Bacteria</taxon>
        <taxon>Pseudomonadati</taxon>
        <taxon>Planctomycetota</taxon>
        <taxon>Phycisphaerae</taxon>
        <taxon>Tepidisphaerales</taxon>
        <taxon>Tepidisphaeraceae</taxon>
        <taxon>Humisphaera</taxon>
    </lineage>
</organism>
<evidence type="ECO:0000313" key="4">
    <source>
        <dbReference type="EMBL" id="QOV92160.1"/>
    </source>
</evidence>
<keyword evidence="4" id="KW-0418">Kinase</keyword>
<keyword evidence="5" id="KW-1185">Reference proteome</keyword>
<dbReference type="GO" id="GO:0005737">
    <property type="term" value="C:cytoplasm"/>
    <property type="evidence" value="ECO:0007669"/>
    <property type="project" value="TreeGrafter"/>
</dbReference>
<dbReference type="AlphaFoldDB" id="A0A7M2X5S7"/>
<protein>
    <submittedName>
        <fullName evidence="4">Protein kinase</fullName>
    </submittedName>
</protein>
<sequence>MPTVDGYKVLEPAVIVEKLPEGGMAAVYRGMHLDLKVEVAVKVLKRTGESAYSAQAVARFRQEAEQAARLNDPNLVRIYDFPANRLGLLYLVMEYIDGETLESRIHRKGRLHPHEAATIAMLATRGLHNAHSEGVIHRDIKPPNILLSKKGKVKVTDLGIAKAQDSAAMGMTQEITLLGTPQYMSPELWRGARFASAASDVFAMGATLAFMLTGRHVLDGQDAQEIMHRVLTEGFPDLGKIAADTPPALVEITRLCTLTDPRQRITVEALLAQLGTVIAGYGGEFPLADPKAGATVQPLSPTRFPSRGDLEVIRKKIDEIDAALSEPKPVPRTMRVTDDPSTAAAAMQAFLGEQQKPKAPVPRTPPPPPAPRQVIQPQQPPQTKKPEPAYVAPASYPPTSQHPPAQVYFGPAGKGRKQKKKSGVGGALFVLLLLALIAGTGVFAVQEGWLAQLQAYLTKNDPPATQPTTQSATQPTTRTALWDPATRPVSAATQAIANAATQSVATSQPAVATTRPTIPATQHLVATTRPVATQPVVIGPATRPENPLGKTPDLVATRPATTRPIEVATTKPVGPVVNPLENKNPPDKPVVGMTAYEVSKKAIADDVRQGNWNSALTRLAELRRLAVLESKTADFATSADSVLTAFRADQSILSLRRKNYPTLETLMQPAFAEGSSVAALLMAEFWLDYEGAGATKRLRALDDTNGFAQVVRFLEQVKPASPQAAEAKKYLHDARLRQVDHLADKKNWAGLVAWLSEIPVDELTKMRDAGQSAPYAQAMQTVGDQLQRLWTENKDLAERQQIVRDPRPLAPFANAGSVPAAILLAESLLRYQGEGPARRMVSTDAEGSFARIIELCVKAQASTDPAISAAAGAYLFDAYAASVADAGLKKNWATAVDSLARGIVPLTGDQRTAWMKLAEKTLMDFRADAADLDKRRETYPDLTNQLEPLALGKVHAAMLVQSERYMSFDKATPPRVSPVAGDPEFRLTLDLLSKVIEAPATPADVRAAALDRQWDVYAYYARKSLDEKRADRTLDKLKLVAKCDATETRISDYAALVDEIWPPNEPKVAPQRVTLAEDLMQIKENERGTRSVGEKRPAILGGIRALMMKTRDSVDARSRARANGLLGEVTLATPGAKASEAFAFFKDGCRVERQGELADPIALMGLALFWSLNDQELAHANYADPLFEELRQVQALQRTLKTLALYREAARSTDKYANFLAGQYTWLALKRSPTNTQLTETYLKAAIDRGHVRARAYLNVVRSGGE</sequence>
<dbReference type="Proteomes" id="UP000593765">
    <property type="component" value="Chromosome"/>
</dbReference>
<dbReference type="InterPro" id="IPR045269">
    <property type="entry name" value="Atg1-like"/>
</dbReference>
<dbReference type="GO" id="GO:0004674">
    <property type="term" value="F:protein serine/threonine kinase activity"/>
    <property type="evidence" value="ECO:0007669"/>
    <property type="project" value="InterPro"/>
</dbReference>
<keyword evidence="4" id="KW-0808">Transferase</keyword>
<feature type="region of interest" description="Disordered" evidence="1">
    <location>
        <begin position="352"/>
        <end position="406"/>
    </location>
</feature>
<dbReference type="PRINTS" id="PR01217">
    <property type="entry name" value="PRICHEXTENSN"/>
</dbReference>
<dbReference type="CDD" id="cd14014">
    <property type="entry name" value="STKc_PknB_like"/>
    <property type="match status" value="1"/>
</dbReference>
<feature type="compositionally biased region" description="Pro residues" evidence="1">
    <location>
        <begin position="359"/>
        <end position="371"/>
    </location>
</feature>
<name>A0A7M2X5S7_9BACT</name>
<evidence type="ECO:0000259" key="3">
    <source>
        <dbReference type="PROSITE" id="PS50011"/>
    </source>
</evidence>
<dbReference type="SMART" id="SM00220">
    <property type="entry name" value="S_TKc"/>
    <property type="match status" value="1"/>
</dbReference>
<dbReference type="GO" id="GO:0005524">
    <property type="term" value="F:ATP binding"/>
    <property type="evidence" value="ECO:0007669"/>
    <property type="project" value="InterPro"/>
</dbReference>
<dbReference type="Gene3D" id="1.10.510.10">
    <property type="entry name" value="Transferase(Phosphotransferase) domain 1"/>
    <property type="match status" value="1"/>
</dbReference>
<dbReference type="PROSITE" id="PS00108">
    <property type="entry name" value="PROTEIN_KINASE_ST"/>
    <property type="match status" value="1"/>
</dbReference>
<dbReference type="SUPFAM" id="SSF56112">
    <property type="entry name" value="Protein kinase-like (PK-like)"/>
    <property type="match status" value="1"/>
</dbReference>
<proteinExistence type="predicted"/>
<keyword evidence="2" id="KW-0472">Membrane</keyword>
<dbReference type="InterPro" id="IPR008271">
    <property type="entry name" value="Ser/Thr_kinase_AS"/>
</dbReference>
<dbReference type="Pfam" id="PF00069">
    <property type="entry name" value="Pkinase"/>
    <property type="match status" value="1"/>
</dbReference>
<accession>A0A7M2X5S7</accession>
<dbReference type="PANTHER" id="PTHR24348">
    <property type="entry name" value="SERINE/THREONINE-PROTEIN KINASE UNC-51-RELATED"/>
    <property type="match status" value="1"/>
</dbReference>
<reference evidence="4 5" key="1">
    <citation type="submission" date="2020-10" db="EMBL/GenBank/DDBJ databases">
        <title>Wide distribution of Phycisphaera-like planctomycetes from WD2101 soil group in peatlands and genome analysis of the first cultivated representative.</title>
        <authorList>
            <person name="Dedysh S.N."/>
            <person name="Beletsky A.V."/>
            <person name="Ivanova A."/>
            <person name="Kulichevskaya I.S."/>
            <person name="Suzina N.E."/>
            <person name="Philippov D.A."/>
            <person name="Rakitin A.L."/>
            <person name="Mardanov A.V."/>
            <person name="Ravin N.V."/>
        </authorList>
    </citation>
    <scope>NUCLEOTIDE SEQUENCE [LARGE SCALE GENOMIC DNA]</scope>
    <source>
        <strain evidence="4 5">M1803</strain>
    </source>
</reference>
<dbReference type="InterPro" id="IPR011009">
    <property type="entry name" value="Kinase-like_dom_sf"/>
</dbReference>
<keyword evidence="2" id="KW-1133">Transmembrane helix</keyword>
<dbReference type="InterPro" id="IPR000719">
    <property type="entry name" value="Prot_kinase_dom"/>
</dbReference>
<dbReference type="PROSITE" id="PS50011">
    <property type="entry name" value="PROTEIN_KINASE_DOM"/>
    <property type="match status" value="1"/>
</dbReference>
<feature type="transmembrane region" description="Helical" evidence="2">
    <location>
        <begin position="424"/>
        <end position="445"/>
    </location>
</feature>